<sequence length="66" mass="7184">MAETDLRISTAAYDRFAAVAAAEGVSVREYVERIADGLPEHREERAAVRAETDLRLVLLGIDGEPA</sequence>
<dbReference type="AlphaFoldDB" id="A0A505D432"/>
<dbReference type="Proteomes" id="UP000317378">
    <property type="component" value="Unassembled WGS sequence"/>
</dbReference>
<reference evidence="1 2" key="1">
    <citation type="submission" date="2019-06" db="EMBL/GenBank/DDBJ databases">
        <title>Streptomyces sporangiiformans sp. nov., a novel actinomycete isolated from soil in Mount Song.</title>
        <authorList>
            <person name="Han L."/>
        </authorList>
    </citation>
    <scope>NUCLEOTIDE SEQUENCE [LARGE SCALE GENOMIC DNA]</scope>
    <source>
        <strain evidence="1 2">NEAU-SSA 1</strain>
    </source>
</reference>
<gene>
    <name evidence="1" type="ORF">FGD71_046180</name>
</gene>
<keyword evidence="2" id="KW-1185">Reference proteome</keyword>
<dbReference type="RefSeq" id="WP_119106628.1">
    <property type="nucleotide sequence ID" value="NZ_QXMJ01000351.1"/>
</dbReference>
<proteinExistence type="predicted"/>
<evidence type="ECO:0000313" key="1">
    <source>
        <dbReference type="EMBL" id="TPQ15548.1"/>
    </source>
</evidence>
<organism evidence="1 2">
    <name type="scientific">Streptomyces sporangiiformans</name>
    <dbReference type="NCBI Taxonomy" id="2315329"/>
    <lineage>
        <taxon>Bacteria</taxon>
        <taxon>Bacillati</taxon>
        <taxon>Actinomycetota</taxon>
        <taxon>Actinomycetes</taxon>
        <taxon>Kitasatosporales</taxon>
        <taxon>Streptomycetaceae</taxon>
        <taxon>Streptomyces</taxon>
    </lineage>
</organism>
<protein>
    <submittedName>
        <fullName evidence="1">Uncharacterized protein</fullName>
    </submittedName>
</protein>
<name>A0A505D432_9ACTN</name>
<comment type="caution">
    <text evidence="1">The sequence shown here is derived from an EMBL/GenBank/DDBJ whole genome shotgun (WGS) entry which is preliminary data.</text>
</comment>
<accession>A0A505D432</accession>
<evidence type="ECO:0000313" key="2">
    <source>
        <dbReference type="Proteomes" id="UP000317378"/>
    </source>
</evidence>
<dbReference type="EMBL" id="VCHX02000351">
    <property type="protein sequence ID" value="TPQ15548.1"/>
    <property type="molecule type" value="Genomic_DNA"/>
</dbReference>